<dbReference type="GO" id="GO:0005794">
    <property type="term" value="C:Golgi apparatus"/>
    <property type="evidence" value="ECO:0007669"/>
    <property type="project" value="TreeGrafter"/>
</dbReference>
<dbReference type="InterPro" id="IPR019308">
    <property type="entry name" value="TMEM214"/>
</dbReference>
<organism evidence="1">
    <name type="scientific">Noccaea caerulescens</name>
    <name type="common">Alpine penny-cress</name>
    <name type="synonym">Thlaspi caerulescens</name>
    <dbReference type="NCBI Taxonomy" id="107243"/>
    <lineage>
        <taxon>Eukaryota</taxon>
        <taxon>Viridiplantae</taxon>
        <taxon>Streptophyta</taxon>
        <taxon>Embryophyta</taxon>
        <taxon>Tracheophyta</taxon>
        <taxon>Spermatophyta</taxon>
        <taxon>Magnoliopsida</taxon>
        <taxon>eudicotyledons</taxon>
        <taxon>Gunneridae</taxon>
        <taxon>Pentapetalae</taxon>
        <taxon>rosids</taxon>
        <taxon>malvids</taxon>
        <taxon>Brassicales</taxon>
        <taxon>Brassicaceae</taxon>
        <taxon>Coluteocarpeae</taxon>
        <taxon>Noccaea</taxon>
    </lineage>
</organism>
<proteinExistence type="predicted"/>
<dbReference type="PANTHER" id="PTHR13448">
    <property type="entry name" value="TRANSMEMBRANE PROTEIN 214"/>
    <property type="match status" value="1"/>
</dbReference>
<protein>
    <submittedName>
        <fullName evidence="1">Uncharacterized protein</fullName>
    </submittedName>
</protein>
<gene>
    <name evidence="1" type="ORF">LC_TR7435_c16_g1_i1_g.26304</name>
</gene>
<accession>A0A1J3FS14</accession>
<name>A0A1J3FS14_NOCCA</name>
<sequence length="193" mass="21257">MDLIESETSTGSSDAGDVWETVVHRKHRQKKNSANLAAKGGVWDNIVPNENLANGDNVFGALMVASDVEDESNCAGAAARNENLTVSLPEAAAKIDPSELAKFLTKLLDDAWFLPTLQILKFYLFINEDLSKVSFPWEHVFKETSLSTLLDVPISHIPKPVYDVSVEWIKTQPSETLAESAVWASDIILTDWA</sequence>
<dbReference type="GO" id="GO:0005783">
    <property type="term" value="C:endoplasmic reticulum"/>
    <property type="evidence" value="ECO:0007669"/>
    <property type="project" value="TreeGrafter"/>
</dbReference>
<evidence type="ECO:0000313" key="1">
    <source>
        <dbReference type="EMBL" id="JAU46874.1"/>
    </source>
</evidence>
<reference evidence="1" key="1">
    <citation type="submission" date="2016-07" db="EMBL/GenBank/DDBJ databases">
        <title>De novo transcriptome assembly of four accessions of the metal hyperaccumulator plant Noccaea caerulescens.</title>
        <authorList>
            <person name="Blande D."/>
            <person name="Halimaa P."/>
            <person name="Tervahauta A.I."/>
            <person name="Aarts M.G."/>
            <person name="Karenlampi S.O."/>
        </authorList>
    </citation>
    <scope>NUCLEOTIDE SEQUENCE</scope>
</reference>
<dbReference type="EMBL" id="GEVK01005958">
    <property type="protein sequence ID" value="JAU46874.1"/>
    <property type="molecule type" value="Transcribed_RNA"/>
</dbReference>
<dbReference type="AlphaFoldDB" id="A0A1J3FS14"/>
<dbReference type="PANTHER" id="PTHR13448:SF14">
    <property type="entry name" value="F26K24.17 PROTEIN"/>
    <property type="match status" value="1"/>
</dbReference>